<reference evidence="3" key="1">
    <citation type="submission" date="2023-07" db="EMBL/GenBank/DDBJ databases">
        <title>Ancylobacter moscoviensis sp. nov., facultatively methylotrophic bacteria from activated sludge and the reclassification of Starkeya novella (Starkey 1934) Kelly et al. 2000 as Ancylobacter novellus comb. nov., Starkeya koreensis Im et al. 2006 as Ancylobacter koreensis comb.nov., Angulomicrobium tetraedrale Vasil'eva et al. 1986 as Ancylobacter tetraedralis comb. nov., Angulomicrobium amanitiforme Fritz et al. 2004 as Ancylobacter amanitiformis comb. nov. and Methylorhabdus multivorans Doronina et al. 1996 as Ancylobacter multivorans comb. nov. and emended description of the genus Ancylobacter.</title>
        <authorList>
            <person name="Doronina N."/>
            <person name="Chemodurova A."/>
            <person name="Grouzdev D."/>
            <person name="Koziaeva V."/>
            <person name="Shi W."/>
            <person name="Wu L."/>
            <person name="Kaparullina E."/>
        </authorList>
    </citation>
    <scope>NUCLEOTIDE SEQUENCE [LARGE SCALE GENOMIC DNA]</scope>
    <source>
        <strain evidence="3">Jip08</strain>
    </source>
</reference>
<name>A0ABT0DMB8_9HYPH</name>
<comment type="caution">
    <text evidence="2">The sequence shown here is derived from an EMBL/GenBank/DDBJ whole genome shotgun (WGS) entry which is preliminary data.</text>
</comment>
<organism evidence="2 3">
    <name type="scientific">Ancylobacter koreensis</name>
    <dbReference type="NCBI Taxonomy" id="266121"/>
    <lineage>
        <taxon>Bacteria</taxon>
        <taxon>Pseudomonadati</taxon>
        <taxon>Pseudomonadota</taxon>
        <taxon>Alphaproteobacteria</taxon>
        <taxon>Hyphomicrobiales</taxon>
        <taxon>Xanthobacteraceae</taxon>
        <taxon>Ancylobacter</taxon>
    </lineage>
</organism>
<evidence type="ECO:0000256" key="1">
    <source>
        <dbReference type="SAM" id="MobiDB-lite"/>
    </source>
</evidence>
<gene>
    <name evidence="2" type="ORF">MWN33_10310</name>
</gene>
<dbReference type="RefSeq" id="WP_247200417.1">
    <property type="nucleotide sequence ID" value="NZ_JALKCG010000003.1"/>
</dbReference>
<proteinExistence type="predicted"/>
<evidence type="ECO:0000313" key="2">
    <source>
        <dbReference type="EMBL" id="MCK0208422.1"/>
    </source>
</evidence>
<sequence length="129" mass="13790">MSPAKPVGKTSAKTSAKTAAASDPIRIPSKAEIDALNAAFEKLQDAFDEMPADARIQLWPVRGYIRDIIQQLSALSLSGSAQDLDRLARSIGSTTKDLTQLKKDLDSLREMLTTTAALLKALAPVLALV</sequence>
<accession>A0ABT0DMB8</accession>
<dbReference type="EMBL" id="JALKCG010000003">
    <property type="protein sequence ID" value="MCK0208422.1"/>
    <property type="molecule type" value="Genomic_DNA"/>
</dbReference>
<dbReference type="Proteomes" id="UP001202867">
    <property type="component" value="Unassembled WGS sequence"/>
</dbReference>
<keyword evidence="3" id="KW-1185">Reference proteome</keyword>
<evidence type="ECO:0000313" key="3">
    <source>
        <dbReference type="Proteomes" id="UP001202867"/>
    </source>
</evidence>
<protein>
    <submittedName>
        <fullName evidence="2">Uncharacterized protein</fullName>
    </submittedName>
</protein>
<feature type="region of interest" description="Disordered" evidence="1">
    <location>
        <begin position="1"/>
        <end position="23"/>
    </location>
</feature>
<feature type="compositionally biased region" description="Low complexity" evidence="1">
    <location>
        <begin position="9"/>
        <end position="22"/>
    </location>
</feature>